<dbReference type="PANTHER" id="PTHR37079">
    <property type="entry name" value="SERINE/THREONINE-PROTEIN KINASE ATM"/>
    <property type="match status" value="1"/>
</dbReference>
<reference evidence="2" key="1">
    <citation type="submission" date="2013-01" db="EMBL/GenBank/DDBJ databases">
        <title>Draft Genome Sequence of a Mulberry Tree, Morus notabilis C.K. Schneid.</title>
        <authorList>
            <person name="He N."/>
            <person name="Zhao S."/>
        </authorList>
    </citation>
    <scope>NUCLEOTIDE SEQUENCE</scope>
</reference>
<keyword evidence="2" id="KW-1185">Reference proteome</keyword>
<accession>W9RJ50</accession>
<dbReference type="GO" id="GO:0006974">
    <property type="term" value="P:DNA damage response"/>
    <property type="evidence" value="ECO:0007669"/>
    <property type="project" value="InterPro"/>
</dbReference>
<dbReference type="Proteomes" id="UP000030645">
    <property type="component" value="Unassembled WGS sequence"/>
</dbReference>
<dbReference type="EMBL" id="KE345130">
    <property type="protein sequence ID" value="EXB94189.1"/>
    <property type="molecule type" value="Genomic_DNA"/>
</dbReference>
<dbReference type="InterPro" id="IPR038980">
    <property type="entry name" value="ATM_plant"/>
</dbReference>
<dbReference type="AlphaFoldDB" id="W9RJ50"/>
<evidence type="ECO:0008006" key="3">
    <source>
        <dbReference type="Google" id="ProtNLM"/>
    </source>
</evidence>
<sequence length="527" mass="59401">MTAIVTSRDVQEIVSKLSSDKAKAREEGIKLLNTWLEGERSIAFCKFLGKNTAKLNPNDIRHCKRRLPKLIFAKTLRIVVQRAQDSKFSDLVLLYMDKVESSLDGRNDNSCNPREEVFRCILTLQSLLENPPGDFLNNLRENIVKGFVGIFSYVRFEDKLSRKLIECINKYLLKDGPNLGHHSMEIHGAVQQFVFRCWLTTHDRALKDALILYARLQLNLTRGATDGNILVEQLLDIVCKELDQSISSGGSLPWVDTSKDEKFEALSSSQYGMVDLTAAVLYQLVIIMCSVTCRSIFCSGFIMPFFPLSLQELSSVLLILDSQVEMSSSSSAPNEGDIRDILHLRKSLLKAVLGHFNWQESSMFNEHLVLLLPAAVYSLSTGCAPFKQCHNRLPPFYAPQDVNGAMNDWVKAEELEQDYVHELFECSIEVLVNIDTEQGEGISPFPSKVGQHLLELLDRAVDVIQSNQNDLSSGCFSYDFFVGDRALVTSFGSFVSSPLFVEQRDQSCTDIALYDAQMQLCNQLRDF</sequence>
<proteinExistence type="predicted"/>
<dbReference type="eggNOG" id="KOG0892">
    <property type="taxonomic scope" value="Eukaryota"/>
</dbReference>
<evidence type="ECO:0000313" key="1">
    <source>
        <dbReference type="EMBL" id="EXB94189.1"/>
    </source>
</evidence>
<name>W9RJ50_9ROSA</name>
<dbReference type="PANTHER" id="PTHR37079:SF4">
    <property type="entry name" value="SERINE_THREONINE-PROTEIN KINASE ATM"/>
    <property type="match status" value="1"/>
</dbReference>
<evidence type="ECO:0000313" key="2">
    <source>
        <dbReference type="Proteomes" id="UP000030645"/>
    </source>
</evidence>
<dbReference type="GO" id="GO:0004674">
    <property type="term" value="F:protein serine/threonine kinase activity"/>
    <property type="evidence" value="ECO:0007669"/>
    <property type="project" value="InterPro"/>
</dbReference>
<organism evidence="1 2">
    <name type="scientific">Morus notabilis</name>
    <dbReference type="NCBI Taxonomy" id="981085"/>
    <lineage>
        <taxon>Eukaryota</taxon>
        <taxon>Viridiplantae</taxon>
        <taxon>Streptophyta</taxon>
        <taxon>Embryophyta</taxon>
        <taxon>Tracheophyta</taxon>
        <taxon>Spermatophyta</taxon>
        <taxon>Magnoliopsida</taxon>
        <taxon>eudicotyledons</taxon>
        <taxon>Gunneridae</taxon>
        <taxon>Pentapetalae</taxon>
        <taxon>rosids</taxon>
        <taxon>fabids</taxon>
        <taxon>Rosales</taxon>
        <taxon>Moraceae</taxon>
        <taxon>Moreae</taxon>
        <taxon>Morus</taxon>
    </lineage>
</organism>
<protein>
    <recommendedName>
        <fullName evidence="3">Serine/threonine-protein kinase ATM</fullName>
    </recommendedName>
</protein>
<gene>
    <name evidence="1" type="ORF">L484_007852</name>
</gene>
<dbReference type="STRING" id="981085.W9RJ50"/>